<feature type="transmembrane region" description="Helical" evidence="2">
    <location>
        <begin position="73"/>
        <end position="92"/>
    </location>
</feature>
<proteinExistence type="predicted"/>
<keyword evidence="2" id="KW-0812">Transmembrane</keyword>
<dbReference type="EMBL" id="PSZC01000012">
    <property type="protein sequence ID" value="PPJ36736.1"/>
    <property type="molecule type" value="Genomic_DNA"/>
</dbReference>
<sequence length="95" mass="9687">MTVGRADLREKDSNQRDSSGEYRGGPFRSAVEGLSPGQPATVDARGGAAAGAVGVAVFGTLVAGDFLDDLRTSLVIAVLVLLLAAVVGGIFVRTR</sequence>
<keyword evidence="2" id="KW-1133">Transmembrane helix</keyword>
<dbReference type="RefSeq" id="WP_104380024.1">
    <property type="nucleotide sequence ID" value="NZ_PSZC01000012.1"/>
</dbReference>
<evidence type="ECO:0000313" key="4">
    <source>
        <dbReference type="Proteomes" id="UP000239874"/>
    </source>
</evidence>
<keyword evidence="2" id="KW-0472">Membrane</keyword>
<protein>
    <submittedName>
        <fullName evidence="3">Uncharacterized protein</fullName>
    </submittedName>
</protein>
<evidence type="ECO:0000256" key="1">
    <source>
        <dbReference type="SAM" id="MobiDB-lite"/>
    </source>
</evidence>
<organism evidence="3 4">
    <name type="scientific">Nocardia nova</name>
    <dbReference type="NCBI Taxonomy" id="37330"/>
    <lineage>
        <taxon>Bacteria</taxon>
        <taxon>Bacillati</taxon>
        <taxon>Actinomycetota</taxon>
        <taxon>Actinomycetes</taxon>
        <taxon>Mycobacteriales</taxon>
        <taxon>Nocardiaceae</taxon>
        <taxon>Nocardia</taxon>
    </lineage>
</organism>
<evidence type="ECO:0000256" key="2">
    <source>
        <dbReference type="SAM" id="Phobius"/>
    </source>
</evidence>
<name>A0A2S6ANG9_9NOCA</name>
<dbReference type="AlphaFoldDB" id="A0A2S6ANG9"/>
<feature type="region of interest" description="Disordered" evidence="1">
    <location>
        <begin position="1"/>
        <end position="38"/>
    </location>
</feature>
<dbReference type="Proteomes" id="UP000239874">
    <property type="component" value="Unassembled WGS sequence"/>
</dbReference>
<reference evidence="3 4" key="1">
    <citation type="submission" date="2018-02" db="EMBL/GenBank/DDBJ databases">
        <title>8 Nocardia nova and 1 Nocardia cyriacigeorgica strain used for evolution to TMP-SMX.</title>
        <authorList>
            <person name="Mehta H."/>
            <person name="Weng J."/>
            <person name="Shamoo Y."/>
        </authorList>
    </citation>
    <scope>NUCLEOTIDE SEQUENCE [LARGE SCALE GENOMIC DNA]</scope>
    <source>
        <strain evidence="3 4">MDA3139</strain>
    </source>
</reference>
<gene>
    <name evidence="3" type="ORF">C5E45_18115</name>
</gene>
<feature type="transmembrane region" description="Helical" evidence="2">
    <location>
        <begin position="48"/>
        <end position="67"/>
    </location>
</feature>
<accession>A0A2S6ANG9</accession>
<comment type="caution">
    <text evidence="3">The sequence shown here is derived from an EMBL/GenBank/DDBJ whole genome shotgun (WGS) entry which is preliminary data.</text>
</comment>
<evidence type="ECO:0000313" key="3">
    <source>
        <dbReference type="EMBL" id="PPJ36736.1"/>
    </source>
</evidence>
<feature type="compositionally biased region" description="Basic and acidic residues" evidence="1">
    <location>
        <begin position="1"/>
        <end position="20"/>
    </location>
</feature>